<keyword evidence="5" id="KW-0732">Signal</keyword>
<dbReference type="STRING" id="63057.A0A2P5F3L4"/>
<dbReference type="PANTHER" id="PTHR31764:SF0">
    <property type="entry name" value="GENERATIVE CELL SPECIFIC-1_HAP2 DOMAIN-CONTAINING PROTEIN"/>
    <property type="match status" value="1"/>
</dbReference>
<evidence type="ECO:0000256" key="1">
    <source>
        <dbReference type="ARBA" id="ARBA00004251"/>
    </source>
</evidence>
<dbReference type="Proteomes" id="UP000237000">
    <property type="component" value="Unassembled WGS sequence"/>
</dbReference>
<evidence type="ECO:0000256" key="12">
    <source>
        <dbReference type="SAM" id="Phobius"/>
    </source>
</evidence>
<keyword evidence="6 12" id="KW-1133">Transmembrane helix</keyword>
<dbReference type="GO" id="GO:0005886">
    <property type="term" value="C:plasma membrane"/>
    <property type="evidence" value="ECO:0007669"/>
    <property type="project" value="UniProtKB-SubCell"/>
</dbReference>
<dbReference type="InterPro" id="IPR040326">
    <property type="entry name" value="HAP2/GCS1"/>
</dbReference>
<reference evidence="14" key="1">
    <citation type="submission" date="2016-06" db="EMBL/GenBank/DDBJ databases">
        <title>Parallel loss of symbiosis genes in relatives of nitrogen-fixing non-legume Parasponia.</title>
        <authorList>
            <person name="Van Velzen R."/>
            <person name="Holmer R."/>
            <person name="Bu F."/>
            <person name="Rutten L."/>
            <person name="Van Zeijl A."/>
            <person name="Liu W."/>
            <person name="Santuari L."/>
            <person name="Cao Q."/>
            <person name="Sharma T."/>
            <person name="Shen D."/>
            <person name="Roswanjaya Y."/>
            <person name="Wardhani T."/>
            <person name="Kalhor M.S."/>
            <person name="Jansen J."/>
            <person name="Van den Hoogen J."/>
            <person name="Gungor B."/>
            <person name="Hartog M."/>
            <person name="Hontelez J."/>
            <person name="Verver J."/>
            <person name="Yang W.-C."/>
            <person name="Schijlen E."/>
            <person name="Repin R."/>
            <person name="Schilthuizen M."/>
            <person name="Schranz E."/>
            <person name="Heidstra R."/>
            <person name="Miyata K."/>
            <person name="Fedorova E."/>
            <person name="Kohlen W."/>
            <person name="Bisseling T."/>
            <person name="Smit S."/>
            <person name="Geurts R."/>
        </authorList>
    </citation>
    <scope>NUCLEOTIDE SEQUENCE [LARGE SCALE GENOMIC DNA]</scope>
    <source>
        <strain evidence="14">cv. RG33-2</strain>
    </source>
</reference>
<dbReference type="GO" id="GO:0008289">
    <property type="term" value="F:lipid binding"/>
    <property type="evidence" value="ECO:0007669"/>
    <property type="project" value="UniProtKB-KW"/>
</dbReference>
<feature type="transmembrane region" description="Helical" evidence="12">
    <location>
        <begin position="6"/>
        <end position="24"/>
    </location>
</feature>
<keyword evidence="10" id="KW-0278">Fertilization</keyword>
<evidence type="ECO:0000256" key="2">
    <source>
        <dbReference type="ARBA" id="ARBA00010929"/>
    </source>
</evidence>
<keyword evidence="3" id="KW-1003">Cell membrane</keyword>
<proteinExistence type="inferred from homology"/>
<evidence type="ECO:0000256" key="10">
    <source>
        <dbReference type="ARBA" id="ARBA00023279"/>
    </source>
</evidence>
<comment type="subcellular location">
    <subcellularLocation>
        <location evidence="1">Cell membrane</location>
        <topology evidence="1">Single-pass type I membrane protein</topology>
    </subcellularLocation>
</comment>
<keyword evidence="9" id="KW-1015">Disulfide bond</keyword>
<dbReference type="OrthoDB" id="272303at2759"/>
<feature type="region of interest" description="Disordered" evidence="11">
    <location>
        <begin position="80"/>
        <end position="99"/>
    </location>
</feature>
<evidence type="ECO:0000256" key="3">
    <source>
        <dbReference type="ARBA" id="ARBA00022475"/>
    </source>
</evidence>
<feature type="region of interest" description="Disordered" evidence="11">
    <location>
        <begin position="111"/>
        <end position="149"/>
    </location>
</feature>
<comment type="similarity">
    <text evidence="2">Belongs to the HAP2/GCS1 family.</text>
</comment>
<keyword evidence="14" id="KW-1185">Reference proteome</keyword>
<feature type="compositionally biased region" description="Basic residues" evidence="11">
    <location>
        <begin position="80"/>
        <end position="96"/>
    </location>
</feature>
<protein>
    <submittedName>
        <fullName evidence="13">Uncharacterized protein</fullName>
    </submittedName>
</protein>
<dbReference type="PANTHER" id="PTHR31764">
    <property type="entry name" value="PROTEIN HAPLESS 2"/>
    <property type="match status" value="1"/>
</dbReference>
<evidence type="ECO:0000256" key="11">
    <source>
        <dbReference type="SAM" id="MobiDB-lite"/>
    </source>
</evidence>
<evidence type="ECO:0000256" key="4">
    <source>
        <dbReference type="ARBA" id="ARBA00022692"/>
    </source>
</evidence>
<name>A0A2P5F3L4_TREOI</name>
<feature type="compositionally biased region" description="Basic and acidic residues" evidence="11">
    <location>
        <begin position="139"/>
        <end position="149"/>
    </location>
</feature>
<sequence length="149" mass="18568">MSWIVMFGLLLAIFPTVLVLLWLLHQKGLFDQIYDWWEDHFSADNRSITDARRHRTHVNHLHVYDNKHHKHELRHHKNRAKHKQRSIHNDHRRNHPEKRADYNYYLRHVHKEKHKHRHVRSSSIMQDYDDTIGQHKQRKDRETYRGYLR</sequence>
<evidence type="ECO:0000256" key="9">
    <source>
        <dbReference type="ARBA" id="ARBA00023157"/>
    </source>
</evidence>
<keyword evidence="7" id="KW-0446">Lipid-binding</keyword>
<keyword evidence="8 12" id="KW-0472">Membrane</keyword>
<evidence type="ECO:0000313" key="14">
    <source>
        <dbReference type="Proteomes" id="UP000237000"/>
    </source>
</evidence>
<keyword evidence="4 12" id="KW-0812">Transmembrane</keyword>
<evidence type="ECO:0000256" key="7">
    <source>
        <dbReference type="ARBA" id="ARBA00023121"/>
    </source>
</evidence>
<comment type="caution">
    <text evidence="13">The sequence shown here is derived from an EMBL/GenBank/DDBJ whole genome shotgun (WGS) entry which is preliminary data.</text>
</comment>
<accession>A0A2P5F3L4</accession>
<evidence type="ECO:0000313" key="13">
    <source>
        <dbReference type="EMBL" id="PON92352.1"/>
    </source>
</evidence>
<organism evidence="13 14">
    <name type="scientific">Trema orientale</name>
    <name type="common">Charcoal tree</name>
    <name type="synonym">Celtis orientalis</name>
    <dbReference type="NCBI Taxonomy" id="63057"/>
    <lineage>
        <taxon>Eukaryota</taxon>
        <taxon>Viridiplantae</taxon>
        <taxon>Streptophyta</taxon>
        <taxon>Embryophyta</taxon>
        <taxon>Tracheophyta</taxon>
        <taxon>Spermatophyta</taxon>
        <taxon>Magnoliopsida</taxon>
        <taxon>eudicotyledons</taxon>
        <taxon>Gunneridae</taxon>
        <taxon>Pentapetalae</taxon>
        <taxon>rosids</taxon>
        <taxon>fabids</taxon>
        <taxon>Rosales</taxon>
        <taxon>Cannabaceae</taxon>
        <taxon>Trema</taxon>
    </lineage>
</organism>
<evidence type="ECO:0000256" key="8">
    <source>
        <dbReference type="ARBA" id="ARBA00023136"/>
    </source>
</evidence>
<evidence type="ECO:0000256" key="5">
    <source>
        <dbReference type="ARBA" id="ARBA00022729"/>
    </source>
</evidence>
<dbReference type="EMBL" id="JXTC01000066">
    <property type="protein sequence ID" value="PON92352.1"/>
    <property type="molecule type" value="Genomic_DNA"/>
</dbReference>
<evidence type="ECO:0000256" key="6">
    <source>
        <dbReference type="ARBA" id="ARBA00022989"/>
    </source>
</evidence>
<dbReference type="InParanoid" id="A0A2P5F3L4"/>
<gene>
    <name evidence="13" type="ORF">TorRG33x02_118570</name>
</gene>
<feature type="compositionally biased region" description="Basic residues" evidence="11">
    <location>
        <begin position="111"/>
        <end position="120"/>
    </location>
</feature>
<dbReference type="AlphaFoldDB" id="A0A2P5F3L4"/>